<dbReference type="InterPro" id="IPR029063">
    <property type="entry name" value="SAM-dependent_MTases_sf"/>
</dbReference>
<accession>A0A1F7SDL9</accession>
<reference evidence="3 4" key="1">
    <citation type="journal article" date="2016" name="Nat. Commun.">
        <title>Thousands of microbial genomes shed light on interconnected biogeochemical processes in an aquifer system.</title>
        <authorList>
            <person name="Anantharaman K."/>
            <person name="Brown C.T."/>
            <person name="Hug L.A."/>
            <person name="Sharon I."/>
            <person name="Castelle C.J."/>
            <person name="Probst A.J."/>
            <person name="Thomas B.C."/>
            <person name="Singh A."/>
            <person name="Wilkins M.J."/>
            <person name="Karaoz U."/>
            <person name="Brodie E.L."/>
            <person name="Williams K.H."/>
            <person name="Hubbard S.S."/>
            <person name="Banfield J.F."/>
        </authorList>
    </citation>
    <scope>NUCLEOTIDE SEQUENCE [LARGE SCALE GENOMIC DNA]</scope>
</reference>
<dbReference type="PANTHER" id="PTHR43861:SF6">
    <property type="entry name" value="METHYLTRANSFERASE TYPE 11"/>
    <property type="match status" value="1"/>
</dbReference>
<dbReference type="InterPro" id="IPR025714">
    <property type="entry name" value="Methyltranfer_dom"/>
</dbReference>
<organism evidence="3 4">
    <name type="scientific">Candidatus Schekmanbacteria bacterium RIFCSPLOWO2_12_FULL_38_15</name>
    <dbReference type="NCBI Taxonomy" id="1817883"/>
    <lineage>
        <taxon>Bacteria</taxon>
        <taxon>Candidatus Schekmaniibacteriota</taxon>
    </lineage>
</organism>
<feature type="domain" description="Methyltransferase" evidence="2">
    <location>
        <begin position="41"/>
        <end position="148"/>
    </location>
</feature>
<feature type="transmembrane region" description="Helical" evidence="1">
    <location>
        <begin position="324"/>
        <end position="347"/>
    </location>
</feature>
<dbReference type="EMBL" id="MGDI01000036">
    <property type="protein sequence ID" value="OGL51879.1"/>
    <property type="molecule type" value="Genomic_DNA"/>
</dbReference>
<evidence type="ECO:0000256" key="1">
    <source>
        <dbReference type="SAM" id="Phobius"/>
    </source>
</evidence>
<dbReference type="PANTHER" id="PTHR43861">
    <property type="entry name" value="TRANS-ACONITATE 2-METHYLTRANSFERASE-RELATED"/>
    <property type="match status" value="1"/>
</dbReference>
<protein>
    <recommendedName>
        <fullName evidence="2">Methyltransferase domain-containing protein</fullName>
    </recommendedName>
</protein>
<dbReference type="CDD" id="cd02440">
    <property type="entry name" value="AdoMet_MTases"/>
    <property type="match status" value="1"/>
</dbReference>
<dbReference type="SUPFAM" id="SSF53335">
    <property type="entry name" value="S-adenosyl-L-methionine-dependent methyltransferases"/>
    <property type="match status" value="1"/>
</dbReference>
<dbReference type="STRING" id="1817883.A3G31_05715"/>
<dbReference type="AlphaFoldDB" id="A0A1F7SDL9"/>
<keyword evidence="1" id="KW-1133">Transmembrane helix</keyword>
<dbReference type="Proteomes" id="UP000178082">
    <property type="component" value="Unassembled WGS sequence"/>
</dbReference>
<proteinExistence type="predicted"/>
<keyword evidence="1" id="KW-0812">Transmembrane</keyword>
<evidence type="ECO:0000313" key="3">
    <source>
        <dbReference type="EMBL" id="OGL51879.1"/>
    </source>
</evidence>
<keyword evidence="1" id="KW-0472">Membrane</keyword>
<comment type="caution">
    <text evidence="3">The sequence shown here is derived from an EMBL/GenBank/DDBJ whole genome shotgun (WGS) entry which is preliminary data.</text>
</comment>
<dbReference type="Pfam" id="PF13847">
    <property type="entry name" value="Methyltransf_31"/>
    <property type="match status" value="1"/>
</dbReference>
<name>A0A1F7SDL9_9BACT</name>
<evidence type="ECO:0000259" key="2">
    <source>
        <dbReference type="Pfam" id="PF13847"/>
    </source>
</evidence>
<sequence length="348" mass="40222">MEGDKKTIMEFTGERFIPGKGGAQIFYEHLHRYLFAQKLIEGKRILDLGCGEGYGSFLLAMNASLTTGLDLSKEAIQNTKIKYRKENLNFIVGSCGYIPFKNNSFDVVVSFEVIEHIEDQVGMIKEVFRILSRDGILVISSPDKRFFSEKEGILNKFHVKELYREEFVNLLKEHFSEVFLFGQDPVSGSIVWAEDERNNENTTEIFQVNLKENEKFETRRISSYELKNPVFHIAVCCKGEISSAIKMTGISFLNDESKRFLVEKDEMIRKIEELSKIVEEKNKEIFALQQFANKVKETILYKIYKEGKTFASSLISLLMYCLKAIFFLILFPFIALFWGVLILAMIIF</sequence>
<dbReference type="Gene3D" id="3.40.50.150">
    <property type="entry name" value="Vaccinia Virus protein VP39"/>
    <property type="match status" value="1"/>
</dbReference>
<evidence type="ECO:0000313" key="4">
    <source>
        <dbReference type="Proteomes" id="UP000178082"/>
    </source>
</evidence>
<gene>
    <name evidence="3" type="ORF">A3G31_05715</name>
</gene>